<dbReference type="InterPro" id="IPR001678">
    <property type="entry name" value="MeTrfase_RsmB-F_NOP2_dom"/>
</dbReference>
<feature type="binding site" evidence="6">
    <location>
        <begin position="250"/>
        <end position="256"/>
    </location>
    <ligand>
        <name>S-adenosyl-L-methionine</name>
        <dbReference type="ChEBI" id="CHEBI:59789"/>
    </ligand>
</feature>
<sequence length="435" mass="46649">MKPGAAANPRVLAVDLIGQVLRGRRPLDDAFAGHPGLKPLDLRDRAFVRALTAAVLRHLGLIDAVIAKLVREPIKPRDAVAEDILRLGLAQLLILETPPHAAVSATVALTVELNMAHMTGFVNALLRRFIDEHETLLASIDRARAAVPAWLWKSWEATYGLETTQAIAAGLSGEAPLDLTLKDPATAAEWAEKLGAEILPTGSLRVQETHGRVDALLGFSQGVWWVQDAGAALPAKLLGNIAGQRVVDLCAAPGGKTMQLAAAGAKVTALDRSAQRLRRVTENLARVGLTAETVADDAAFYRAPRPFDAVLLDAPCSATGTARRHPDVLWLKQPGDIDTLIIAQDRLLDAAAKMISTGGTLVYCVCSLEPEEGPERIARFLARDRRFIRVPVRAAEVGGMAEFITPQGDLRTLPSHLADKGGIDGFYAARLRRVS</sequence>
<dbReference type="Proteomes" id="UP000216361">
    <property type="component" value="Unassembled WGS sequence"/>
</dbReference>
<dbReference type="Pfam" id="PF01189">
    <property type="entry name" value="Methyltr_RsmB-F"/>
    <property type="match status" value="1"/>
</dbReference>
<proteinExistence type="inferred from homology"/>
<keyword evidence="9" id="KW-1185">Reference proteome</keyword>
<evidence type="ECO:0000256" key="5">
    <source>
        <dbReference type="ARBA" id="ARBA00022884"/>
    </source>
</evidence>
<keyword evidence="2 6" id="KW-0489">Methyltransferase</keyword>
<keyword evidence="5 6" id="KW-0694">RNA-binding</keyword>
<dbReference type="GO" id="GO:0008173">
    <property type="term" value="F:RNA methyltransferase activity"/>
    <property type="evidence" value="ECO:0007669"/>
    <property type="project" value="InterPro"/>
</dbReference>
<dbReference type="Pfam" id="PF01029">
    <property type="entry name" value="NusB"/>
    <property type="match status" value="1"/>
</dbReference>
<dbReference type="InterPro" id="IPR035926">
    <property type="entry name" value="NusB-like_sf"/>
</dbReference>
<dbReference type="PANTHER" id="PTHR22807:SF61">
    <property type="entry name" value="NOL1_NOP2_SUN FAMILY PROTEIN _ ANTITERMINATION NUSB DOMAIN-CONTAINING PROTEIN"/>
    <property type="match status" value="1"/>
</dbReference>
<feature type="active site" description="Nucleophile" evidence="6">
    <location>
        <position position="366"/>
    </location>
</feature>
<dbReference type="GO" id="GO:0006355">
    <property type="term" value="P:regulation of DNA-templated transcription"/>
    <property type="evidence" value="ECO:0007669"/>
    <property type="project" value="InterPro"/>
</dbReference>
<dbReference type="InterPro" id="IPR029063">
    <property type="entry name" value="SAM-dependent_MTases_sf"/>
</dbReference>
<gene>
    <name evidence="8" type="ORF">CHR90_18235</name>
</gene>
<dbReference type="FunFam" id="3.40.50.150:FF:000257">
    <property type="entry name" value="16S rRNA methyltransferase"/>
    <property type="match status" value="1"/>
</dbReference>
<comment type="similarity">
    <text evidence="1 6">Belongs to the class I-like SAM-binding methyltransferase superfamily. RsmB/NOP family.</text>
</comment>
<keyword evidence="3 6" id="KW-0808">Transferase</keyword>
<evidence type="ECO:0000313" key="8">
    <source>
        <dbReference type="EMBL" id="OYQ16907.1"/>
    </source>
</evidence>
<evidence type="ECO:0000313" key="9">
    <source>
        <dbReference type="Proteomes" id="UP000216361"/>
    </source>
</evidence>
<dbReference type="EMBL" id="NOXS01000035">
    <property type="protein sequence ID" value="OYQ16907.1"/>
    <property type="molecule type" value="Genomic_DNA"/>
</dbReference>
<name>A0A255XIX3_9PROT</name>
<feature type="binding site" evidence="6">
    <location>
        <position position="313"/>
    </location>
    <ligand>
        <name>S-adenosyl-L-methionine</name>
        <dbReference type="ChEBI" id="CHEBI:59789"/>
    </ligand>
</feature>
<dbReference type="PANTHER" id="PTHR22807">
    <property type="entry name" value="NOP2 YEAST -RELATED NOL1/NOP2/FMU SUN DOMAIN-CONTAINING"/>
    <property type="match status" value="1"/>
</dbReference>
<evidence type="ECO:0000256" key="4">
    <source>
        <dbReference type="ARBA" id="ARBA00022691"/>
    </source>
</evidence>
<dbReference type="PROSITE" id="PS51686">
    <property type="entry name" value="SAM_MT_RSMB_NOP"/>
    <property type="match status" value="1"/>
</dbReference>
<feature type="binding site" evidence="6">
    <location>
        <position position="297"/>
    </location>
    <ligand>
        <name>S-adenosyl-L-methionine</name>
        <dbReference type="ChEBI" id="CHEBI:59789"/>
    </ligand>
</feature>
<dbReference type="InterPro" id="IPR006027">
    <property type="entry name" value="NusB_RsmB_TIM44"/>
</dbReference>
<evidence type="ECO:0000256" key="2">
    <source>
        <dbReference type="ARBA" id="ARBA00022603"/>
    </source>
</evidence>
<dbReference type="GO" id="GO:0003723">
    <property type="term" value="F:RNA binding"/>
    <property type="evidence" value="ECO:0007669"/>
    <property type="project" value="UniProtKB-UniRule"/>
</dbReference>
<accession>A0A255XIX3</accession>
<dbReference type="InterPro" id="IPR018314">
    <property type="entry name" value="RsmB/NOL1/NOP2-like_CS"/>
</dbReference>
<dbReference type="InterPro" id="IPR049560">
    <property type="entry name" value="MeTrfase_RsmB-F_NOP2_cat"/>
</dbReference>
<dbReference type="GO" id="GO:0001510">
    <property type="term" value="P:RNA methylation"/>
    <property type="evidence" value="ECO:0007669"/>
    <property type="project" value="InterPro"/>
</dbReference>
<keyword evidence="4 6" id="KW-0949">S-adenosyl-L-methionine</keyword>
<dbReference type="PROSITE" id="PS01153">
    <property type="entry name" value="NOL1_NOP2_SUN"/>
    <property type="match status" value="1"/>
</dbReference>
<evidence type="ECO:0000256" key="1">
    <source>
        <dbReference type="ARBA" id="ARBA00007494"/>
    </source>
</evidence>
<dbReference type="SUPFAM" id="SSF53335">
    <property type="entry name" value="S-adenosyl-L-methionine-dependent methyltransferases"/>
    <property type="match status" value="1"/>
</dbReference>
<feature type="domain" description="SAM-dependent MTase RsmB/NOP-type" evidence="7">
    <location>
        <begin position="151"/>
        <end position="434"/>
    </location>
</feature>
<dbReference type="CDD" id="cd02440">
    <property type="entry name" value="AdoMet_MTases"/>
    <property type="match status" value="1"/>
</dbReference>
<dbReference type="InterPro" id="IPR023267">
    <property type="entry name" value="RCMT"/>
</dbReference>
<organism evidence="8 9">
    <name type="scientific">Elstera cyanobacteriorum</name>
    <dbReference type="NCBI Taxonomy" id="2022747"/>
    <lineage>
        <taxon>Bacteria</taxon>
        <taxon>Pseudomonadati</taxon>
        <taxon>Pseudomonadota</taxon>
        <taxon>Alphaproteobacteria</taxon>
        <taxon>Rhodospirillales</taxon>
        <taxon>Rhodospirillaceae</taxon>
        <taxon>Elstera</taxon>
    </lineage>
</organism>
<reference evidence="8 9" key="1">
    <citation type="submission" date="2017-07" db="EMBL/GenBank/DDBJ databases">
        <title>Elstera cyanobacteriorum sp. nov., a novel bacterium isolated from cyanobacterial aggregates in a eutrophic lake.</title>
        <authorList>
            <person name="Cai H."/>
        </authorList>
    </citation>
    <scope>NUCLEOTIDE SEQUENCE [LARGE SCALE GENOMIC DNA]</scope>
    <source>
        <strain evidence="8 9">TH019</strain>
    </source>
</reference>
<dbReference type="OrthoDB" id="9810297at2"/>
<dbReference type="RefSeq" id="WP_094410545.1">
    <property type="nucleotide sequence ID" value="NZ_NOXS01000035.1"/>
</dbReference>
<feature type="binding site" evidence="6">
    <location>
        <position position="271"/>
    </location>
    <ligand>
        <name>S-adenosyl-L-methionine</name>
        <dbReference type="ChEBI" id="CHEBI:59789"/>
    </ligand>
</feature>
<protein>
    <submittedName>
        <fullName evidence="8">MFS transporter</fullName>
    </submittedName>
</protein>
<dbReference type="PRINTS" id="PR02008">
    <property type="entry name" value="RCMTFAMILY"/>
</dbReference>
<dbReference type="Gene3D" id="1.10.940.10">
    <property type="entry name" value="NusB-like"/>
    <property type="match status" value="1"/>
</dbReference>
<dbReference type="AlphaFoldDB" id="A0A255XIX3"/>
<dbReference type="SUPFAM" id="SSF48013">
    <property type="entry name" value="NusB-like"/>
    <property type="match status" value="1"/>
</dbReference>
<dbReference type="Gene3D" id="3.40.50.150">
    <property type="entry name" value="Vaccinia Virus protein VP39"/>
    <property type="match status" value="1"/>
</dbReference>
<comment type="caution">
    <text evidence="8">The sequence shown here is derived from an EMBL/GenBank/DDBJ whole genome shotgun (WGS) entry which is preliminary data.</text>
</comment>
<evidence type="ECO:0000256" key="6">
    <source>
        <dbReference type="PROSITE-ProRule" id="PRU01023"/>
    </source>
</evidence>
<evidence type="ECO:0000259" key="7">
    <source>
        <dbReference type="PROSITE" id="PS51686"/>
    </source>
</evidence>
<evidence type="ECO:0000256" key="3">
    <source>
        <dbReference type="ARBA" id="ARBA00022679"/>
    </source>
</evidence>